<name>A0A0E9XY08_ANGAN</name>
<dbReference type="EMBL" id="GBXM01001989">
    <property type="protein sequence ID" value="JAI06589.1"/>
    <property type="molecule type" value="Transcribed_RNA"/>
</dbReference>
<protein>
    <submittedName>
        <fullName evidence="1">Uncharacterized protein</fullName>
    </submittedName>
</protein>
<dbReference type="AlphaFoldDB" id="A0A0E9XY08"/>
<reference evidence="1" key="1">
    <citation type="submission" date="2014-11" db="EMBL/GenBank/DDBJ databases">
        <authorList>
            <person name="Amaro Gonzalez C."/>
        </authorList>
    </citation>
    <scope>NUCLEOTIDE SEQUENCE</scope>
</reference>
<reference evidence="1" key="2">
    <citation type="journal article" date="2015" name="Fish Shellfish Immunol.">
        <title>Early steps in the European eel (Anguilla anguilla)-Vibrio vulnificus interaction in the gills: Role of the RtxA13 toxin.</title>
        <authorList>
            <person name="Callol A."/>
            <person name="Pajuelo D."/>
            <person name="Ebbesson L."/>
            <person name="Teles M."/>
            <person name="MacKenzie S."/>
            <person name="Amaro C."/>
        </authorList>
    </citation>
    <scope>NUCLEOTIDE SEQUENCE</scope>
</reference>
<sequence length="22" mass="2683">MYTFQACTFFKTYSSFNRKAQL</sequence>
<organism evidence="1">
    <name type="scientific">Anguilla anguilla</name>
    <name type="common">European freshwater eel</name>
    <name type="synonym">Muraena anguilla</name>
    <dbReference type="NCBI Taxonomy" id="7936"/>
    <lineage>
        <taxon>Eukaryota</taxon>
        <taxon>Metazoa</taxon>
        <taxon>Chordata</taxon>
        <taxon>Craniata</taxon>
        <taxon>Vertebrata</taxon>
        <taxon>Euteleostomi</taxon>
        <taxon>Actinopterygii</taxon>
        <taxon>Neopterygii</taxon>
        <taxon>Teleostei</taxon>
        <taxon>Anguilliformes</taxon>
        <taxon>Anguillidae</taxon>
        <taxon>Anguilla</taxon>
    </lineage>
</organism>
<evidence type="ECO:0000313" key="1">
    <source>
        <dbReference type="EMBL" id="JAI06589.1"/>
    </source>
</evidence>
<accession>A0A0E9XY08</accession>
<proteinExistence type="predicted"/>